<dbReference type="Proteomes" id="UP000765509">
    <property type="component" value="Unassembled WGS sequence"/>
</dbReference>
<name>A0A9Q3BYG7_9BASI</name>
<feature type="chain" id="PRO_5040179243" evidence="2">
    <location>
        <begin position="23"/>
        <end position="244"/>
    </location>
</feature>
<reference evidence="3" key="1">
    <citation type="submission" date="2021-03" db="EMBL/GenBank/DDBJ databases">
        <title>Draft genome sequence of rust myrtle Austropuccinia psidii MF-1, a brazilian biotype.</title>
        <authorList>
            <person name="Quecine M.C."/>
            <person name="Pachon D.M.R."/>
            <person name="Bonatelli M.L."/>
            <person name="Correr F.H."/>
            <person name="Franceschini L.M."/>
            <person name="Leite T.F."/>
            <person name="Margarido G.R.A."/>
            <person name="Almeida C.A."/>
            <person name="Ferrarezi J.A."/>
            <person name="Labate C.A."/>
        </authorList>
    </citation>
    <scope>NUCLEOTIDE SEQUENCE</scope>
    <source>
        <strain evidence="3">MF-1</strain>
    </source>
</reference>
<keyword evidence="2" id="KW-0732">Signal</keyword>
<dbReference type="EMBL" id="AVOT02003918">
    <property type="protein sequence ID" value="MBW0474916.1"/>
    <property type="molecule type" value="Genomic_DNA"/>
</dbReference>
<organism evidence="3 4">
    <name type="scientific">Austropuccinia psidii MF-1</name>
    <dbReference type="NCBI Taxonomy" id="1389203"/>
    <lineage>
        <taxon>Eukaryota</taxon>
        <taxon>Fungi</taxon>
        <taxon>Dikarya</taxon>
        <taxon>Basidiomycota</taxon>
        <taxon>Pucciniomycotina</taxon>
        <taxon>Pucciniomycetes</taxon>
        <taxon>Pucciniales</taxon>
        <taxon>Sphaerophragmiaceae</taxon>
        <taxon>Austropuccinia</taxon>
    </lineage>
</organism>
<feature type="compositionally biased region" description="Polar residues" evidence="1">
    <location>
        <begin position="181"/>
        <end position="193"/>
    </location>
</feature>
<gene>
    <name evidence="3" type="ORF">O181_014631</name>
</gene>
<evidence type="ECO:0000313" key="4">
    <source>
        <dbReference type="Proteomes" id="UP000765509"/>
    </source>
</evidence>
<sequence length="244" mass="26542">MFGRRGFLVLNLLLLGPPSANSATLEKEIALRTTIASQTFPEDYEASSIRVEAPVYEPPTSDATSGHSNCESNDQEIPELLNSVVFFSSASVSGSRMRGVQQWNNTRSSWAKTGGPIHCQGNPIGVAPKVPILVTRKDRRLGKLKINLVVQDKNDTDAEGSDEPDGEELEITTPIQKRKIQSTSLSPVQTSATIHEVIRSLQQPQPPIRSPTMPSTLASTSTNIQPPVARTSRDPMSPEPEFSL</sequence>
<evidence type="ECO:0000256" key="1">
    <source>
        <dbReference type="SAM" id="MobiDB-lite"/>
    </source>
</evidence>
<keyword evidence="4" id="KW-1185">Reference proteome</keyword>
<feature type="compositionally biased region" description="Polar residues" evidence="1">
    <location>
        <begin position="212"/>
        <end position="225"/>
    </location>
</feature>
<comment type="caution">
    <text evidence="3">The sequence shown here is derived from an EMBL/GenBank/DDBJ whole genome shotgun (WGS) entry which is preliminary data.</text>
</comment>
<feature type="region of interest" description="Disordered" evidence="1">
    <location>
        <begin position="178"/>
        <end position="244"/>
    </location>
</feature>
<dbReference type="AlphaFoldDB" id="A0A9Q3BYG7"/>
<accession>A0A9Q3BYG7</accession>
<feature type="signal peptide" evidence="2">
    <location>
        <begin position="1"/>
        <end position="22"/>
    </location>
</feature>
<protein>
    <submittedName>
        <fullName evidence="3">Uncharacterized protein</fullName>
    </submittedName>
</protein>
<evidence type="ECO:0000256" key="2">
    <source>
        <dbReference type="SAM" id="SignalP"/>
    </source>
</evidence>
<proteinExistence type="predicted"/>
<evidence type="ECO:0000313" key="3">
    <source>
        <dbReference type="EMBL" id="MBW0474916.1"/>
    </source>
</evidence>